<dbReference type="OrthoDB" id="6376573at2759"/>
<sequence>MKRSFRNNNEDWLLSSGLERSLEHGSKLPIKRVVMKRFFYLRQKDKNKPTRDVCKKILEELNVIWGKAYLPMLPEKKCFDLLVTLHDQWIDLKKIKVKSRDSIFSKEKVSAFQSSLDQLCDFSPPDTLEQLKATRLQTWTEDYEFLRCQRMFPQIGCINGLDRSLVKRNKTIALRSEGNQSTDSRTRLSRLTTSNSNNIDVAEISTDEELPVHGENERGEDKDFRPTSRCSRPNSAMLEVPTKNLTAITGAVALSRGLSVRDHTAIQASFITGANGDVNDFSLSVSTTWRHNRVLRKETAEQILKSWNKPPFCIVHYESKLIKYISGLNDDRIAVLISGHPQKTPKLLGIPNIPDSTGDSQHKAVFKLLEEWKTIDNIVGAVFDTTSSNSGRWKGTRQLDPPLSSQLYVCPALLARQPNFNLFHKPAAFRASLTAQRGRKWKNYYAVKGERRRPYIGLELTKRWKTLRPLRPLILFQKTLINIINRDHDCRILCNPQISERSPFARTIRGPAHRLRNRRRGWPFIRGRDVFARAGFTVTTTEINDEASDWETTIDPVRLKRFRTTGKSIHTKSGKRLTTVVRAGDDRDTIRALIATYVHDYEDLERRHDRFMQFSSTNLSPEAITGEHSSRVSSVSSARAKIQEAERLQKEAEFKLQQAKDEAALRTAEDAVLRQAEDYQRQVAADRQQRGLQDQIDLQRLSGAILKQQLNQLTANEPDPSKPALSTGSGPSNASITKNLRPAATAIPTVPQPANPQSQIPAVTSTATVTTATSSVPPASTTMTPLIGASNTKLLTPIRLFPPSIPVPVTTSSIITPSVSGGVLRSFGILKKRFHVLHSEIRMSPTKVSWVIVACCVLHNLAIDLNMPLDDDWGVDVEDVDDNADEEEMQGLDARPIVNPTKKDAELRRLGHIKRDGVARQIFSR</sequence>
<protein>
    <recommendedName>
        <fullName evidence="5">DDE Tnp4 domain-containing protein</fullName>
    </recommendedName>
</protein>
<feature type="compositionally biased region" description="Polar residues" evidence="2">
    <location>
        <begin position="724"/>
        <end position="737"/>
    </location>
</feature>
<accession>A0A162R7J0</accession>
<dbReference type="EMBL" id="LRGB01000233">
    <property type="protein sequence ID" value="KZS20293.1"/>
    <property type="molecule type" value="Genomic_DNA"/>
</dbReference>
<evidence type="ECO:0008006" key="5">
    <source>
        <dbReference type="Google" id="ProtNLM"/>
    </source>
</evidence>
<dbReference type="PANTHER" id="PTHR13361">
    <property type="entry name" value="WW DOMAIN-BINDING PROTEIN 11"/>
    <property type="match status" value="1"/>
</dbReference>
<feature type="compositionally biased region" description="Basic and acidic residues" evidence="2">
    <location>
        <begin position="210"/>
        <end position="226"/>
    </location>
</feature>
<evidence type="ECO:0000313" key="4">
    <source>
        <dbReference type="Proteomes" id="UP000076858"/>
    </source>
</evidence>
<feature type="coiled-coil region" evidence="1">
    <location>
        <begin position="635"/>
        <end position="662"/>
    </location>
</feature>
<proteinExistence type="predicted"/>
<evidence type="ECO:0000256" key="1">
    <source>
        <dbReference type="SAM" id="Coils"/>
    </source>
</evidence>
<keyword evidence="4" id="KW-1185">Reference proteome</keyword>
<reference evidence="3 4" key="1">
    <citation type="submission" date="2016-03" db="EMBL/GenBank/DDBJ databases">
        <title>EvidentialGene: Evidence-directed Construction of Genes on Genomes.</title>
        <authorList>
            <person name="Gilbert D.G."/>
            <person name="Choi J.-H."/>
            <person name="Mockaitis K."/>
            <person name="Colbourne J."/>
            <person name="Pfrender M."/>
        </authorList>
    </citation>
    <scope>NUCLEOTIDE SEQUENCE [LARGE SCALE GENOMIC DNA]</scope>
    <source>
        <strain evidence="3 4">Xinb3</strain>
        <tissue evidence="3">Complete organism</tissue>
    </source>
</reference>
<feature type="region of interest" description="Disordered" evidence="2">
    <location>
        <begin position="747"/>
        <end position="766"/>
    </location>
</feature>
<dbReference type="AlphaFoldDB" id="A0A162R7J0"/>
<evidence type="ECO:0000256" key="2">
    <source>
        <dbReference type="SAM" id="MobiDB-lite"/>
    </source>
</evidence>
<name>A0A162R7J0_9CRUS</name>
<dbReference type="Proteomes" id="UP000076858">
    <property type="component" value="Unassembled WGS sequence"/>
</dbReference>
<gene>
    <name evidence="3" type="ORF">APZ42_013063</name>
</gene>
<feature type="region of interest" description="Disordered" evidence="2">
    <location>
        <begin position="715"/>
        <end position="737"/>
    </location>
</feature>
<dbReference type="PANTHER" id="PTHR13361:SF1">
    <property type="entry name" value="WW DOMAIN-BINDING PROTEIN 11"/>
    <property type="match status" value="1"/>
</dbReference>
<keyword evidence="1" id="KW-0175">Coiled coil</keyword>
<organism evidence="3 4">
    <name type="scientific">Daphnia magna</name>
    <dbReference type="NCBI Taxonomy" id="35525"/>
    <lineage>
        <taxon>Eukaryota</taxon>
        <taxon>Metazoa</taxon>
        <taxon>Ecdysozoa</taxon>
        <taxon>Arthropoda</taxon>
        <taxon>Crustacea</taxon>
        <taxon>Branchiopoda</taxon>
        <taxon>Diplostraca</taxon>
        <taxon>Cladocera</taxon>
        <taxon>Anomopoda</taxon>
        <taxon>Daphniidae</taxon>
        <taxon>Daphnia</taxon>
    </lineage>
</organism>
<feature type="region of interest" description="Disordered" evidence="2">
    <location>
        <begin position="197"/>
        <end position="233"/>
    </location>
</feature>
<dbReference type="GO" id="GO:0005681">
    <property type="term" value="C:spliceosomal complex"/>
    <property type="evidence" value="ECO:0007669"/>
    <property type="project" value="TreeGrafter"/>
</dbReference>
<evidence type="ECO:0000313" key="3">
    <source>
        <dbReference type="EMBL" id="KZS20293.1"/>
    </source>
</evidence>
<comment type="caution">
    <text evidence="3">The sequence shown here is derived from an EMBL/GenBank/DDBJ whole genome shotgun (WGS) entry which is preliminary data.</text>
</comment>